<evidence type="ECO:0000313" key="4">
    <source>
        <dbReference type="Proteomes" id="UP001603857"/>
    </source>
</evidence>
<sequence length="80" mass="9227">MEMLFAIMSQVRCFYDEQCLQNSTIIMHVGYANRRWHWIRAAAALGFTVLYNVLFTIALVYLNPLGKKQAIISKENASEI</sequence>
<dbReference type="Proteomes" id="UP001603857">
    <property type="component" value="Unassembled WGS sequence"/>
</dbReference>
<dbReference type="EMBL" id="JBGMDY010000009">
    <property type="protein sequence ID" value="KAL2322255.1"/>
    <property type="molecule type" value="Genomic_DNA"/>
</dbReference>
<protein>
    <recommendedName>
        <fullName evidence="2">Plant PDR ABC transporter associated domain-containing protein</fullName>
    </recommendedName>
</protein>
<evidence type="ECO:0000313" key="3">
    <source>
        <dbReference type="EMBL" id="KAL2322255.1"/>
    </source>
</evidence>
<evidence type="ECO:0000259" key="2">
    <source>
        <dbReference type="Pfam" id="PF08370"/>
    </source>
</evidence>
<dbReference type="Pfam" id="PF08370">
    <property type="entry name" value="PDR_assoc"/>
    <property type="match status" value="1"/>
</dbReference>
<keyword evidence="1" id="KW-0812">Transmembrane</keyword>
<accession>A0ABD1LFD6</accession>
<gene>
    <name evidence="3" type="ORF">Fmac_026634</name>
</gene>
<dbReference type="AlphaFoldDB" id="A0ABD1LFD6"/>
<evidence type="ECO:0000256" key="1">
    <source>
        <dbReference type="SAM" id="Phobius"/>
    </source>
</evidence>
<keyword evidence="1" id="KW-0472">Membrane</keyword>
<proteinExistence type="predicted"/>
<keyword evidence="1" id="KW-1133">Transmembrane helix</keyword>
<dbReference type="InterPro" id="IPR013581">
    <property type="entry name" value="PDR_assoc"/>
</dbReference>
<feature type="domain" description="Plant PDR ABC transporter associated" evidence="2">
    <location>
        <begin position="32"/>
        <end position="72"/>
    </location>
</feature>
<comment type="caution">
    <text evidence="3">The sequence shown here is derived from an EMBL/GenBank/DDBJ whole genome shotgun (WGS) entry which is preliminary data.</text>
</comment>
<feature type="transmembrane region" description="Helical" evidence="1">
    <location>
        <begin position="38"/>
        <end position="62"/>
    </location>
</feature>
<keyword evidence="4" id="KW-1185">Reference proteome</keyword>
<organism evidence="3 4">
    <name type="scientific">Flemingia macrophylla</name>
    <dbReference type="NCBI Taxonomy" id="520843"/>
    <lineage>
        <taxon>Eukaryota</taxon>
        <taxon>Viridiplantae</taxon>
        <taxon>Streptophyta</taxon>
        <taxon>Embryophyta</taxon>
        <taxon>Tracheophyta</taxon>
        <taxon>Spermatophyta</taxon>
        <taxon>Magnoliopsida</taxon>
        <taxon>eudicotyledons</taxon>
        <taxon>Gunneridae</taxon>
        <taxon>Pentapetalae</taxon>
        <taxon>rosids</taxon>
        <taxon>fabids</taxon>
        <taxon>Fabales</taxon>
        <taxon>Fabaceae</taxon>
        <taxon>Papilionoideae</taxon>
        <taxon>50 kb inversion clade</taxon>
        <taxon>NPAAA clade</taxon>
        <taxon>indigoferoid/millettioid clade</taxon>
        <taxon>Phaseoleae</taxon>
        <taxon>Flemingia</taxon>
    </lineage>
</organism>
<name>A0ABD1LFD6_9FABA</name>
<reference evidence="3 4" key="1">
    <citation type="submission" date="2024-08" db="EMBL/GenBank/DDBJ databases">
        <title>Insights into the chromosomal genome structure of Flemingia macrophylla.</title>
        <authorList>
            <person name="Ding Y."/>
            <person name="Zhao Y."/>
            <person name="Bi W."/>
            <person name="Wu M."/>
            <person name="Zhao G."/>
            <person name="Gong Y."/>
            <person name="Li W."/>
            <person name="Zhang P."/>
        </authorList>
    </citation>
    <scope>NUCLEOTIDE SEQUENCE [LARGE SCALE GENOMIC DNA]</scope>
    <source>
        <strain evidence="3">DYQJB</strain>
        <tissue evidence="3">Leaf</tissue>
    </source>
</reference>